<evidence type="ECO:0000256" key="1">
    <source>
        <dbReference type="ARBA" id="ARBA00004202"/>
    </source>
</evidence>
<dbReference type="NCBIfam" id="TIGR01727">
    <property type="entry name" value="oligo_HPY"/>
    <property type="match status" value="1"/>
</dbReference>
<dbReference type="PROSITE" id="PS50893">
    <property type="entry name" value="ABC_TRANSPORTER_2"/>
    <property type="match status" value="1"/>
</dbReference>
<dbReference type="PANTHER" id="PTHR43297:SF14">
    <property type="entry name" value="ATPASE AAA-TYPE CORE DOMAIN-CONTAINING PROTEIN"/>
    <property type="match status" value="1"/>
</dbReference>
<evidence type="ECO:0000256" key="2">
    <source>
        <dbReference type="ARBA" id="ARBA00005417"/>
    </source>
</evidence>
<dbReference type="InterPro" id="IPR050388">
    <property type="entry name" value="ABC_Ni/Peptide_Import"/>
</dbReference>
<evidence type="ECO:0000256" key="4">
    <source>
        <dbReference type="ARBA" id="ARBA00022475"/>
    </source>
</evidence>
<keyword evidence="5" id="KW-0997">Cell inner membrane</keyword>
<reference evidence="11" key="1">
    <citation type="journal article" date="2013" name="Sci. Rep.">
        <title>Metagenomics uncovers a new group of low GC and ultra-small marine Actinobacteria.</title>
        <authorList>
            <person name="Ghai R."/>
            <person name="Mizuno C.M."/>
            <person name="Picazo A."/>
            <person name="Camacho A."/>
            <person name="Rodriguez-Valera F."/>
        </authorList>
    </citation>
    <scope>NUCLEOTIDE SEQUENCE</scope>
</reference>
<dbReference type="GO" id="GO:0015833">
    <property type="term" value="P:peptide transport"/>
    <property type="evidence" value="ECO:0007669"/>
    <property type="project" value="InterPro"/>
</dbReference>
<evidence type="ECO:0000256" key="3">
    <source>
        <dbReference type="ARBA" id="ARBA00022448"/>
    </source>
</evidence>
<evidence type="ECO:0000313" key="11">
    <source>
        <dbReference type="EMBL" id="AGQ18793.1"/>
    </source>
</evidence>
<dbReference type="Gene3D" id="3.40.50.300">
    <property type="entry name" value="P-loop containing nucleotide triphosphate hydrolases"/>
    <property type="match status" value="1"/>
</dbReference>
<dbReference type="InterPro" id="IPR003439">
    <property type="entry name" value="ABC_transporter-like_ATP-bd"/>
</dbReference>
<dbReference type="AlphaFoldDB" id="S5DMX1"/>
<evidence type="ECO:0000256" key="6">
    <source>
        <dbReference type="ARBA" id="ARBA00022741"/>
    </source>
</evidence>
<dbReference type="GO" id="GO:0005524">
    <property type="term" value="F:ATP binding"/>
    <property type="evidence" value="ECO:0007669"/>
    <property type="project" value="UniProtKB-KW"/>
</dbReference>
<feature type="domain" description="ABC transporter" evidence="10">
    <location>
        <begin position="6"/>
        <end position="255"/>
    </location>
</feature>
<dbReference type="SMART" id="SM00382">
    <property type="entry name" value="AAA"/>
    <property type="match status" value="1"/>
</dbReference>
<accession>S5DMX1</accession>
<evidence type="ECO:0000256" key="8">
    <source>
        <dbReference type="ARBA" id="ARBA00022967"/>
    </source>
</evidence>
<name>S5DMX1_9ACTN</name>
<comment type="subcellular location">
    <subcellularLocation>
        <location evidence="1">Cell membrane</location>
        <topology evidence="1">Peripheral membrane protein</topology>
    </subcellularLocation>
</comment>
<evidence type="ECO:0000259" key="10">
    <source>
        <dbReference type="PROSITE" id="PS50893"/>
    </source>
</evidence>
<dbReference type="InterPro" id="IPR027417">
    <property type="entry name" value="P-loop_NTPase"/>
</dbReference>
<dbReference type="InterPro" id="IPR017871">
    <property type="entry name" value="ABC_transporter-like_CS"/>
</dbReference>
<protein>
    <submittedName>
        <fullName evidence="11">ABC-type dipeptide/oligopeptide/nickel transport system, ATPase component</fullName>
    </submittedName>
</protein>
<organism evidence="11">
    <name type="scientific">Candidatus Actinomarina minuta</name>
    <dbReference type="NCBI Taxonomy" id="1389454"/>
    <lineage>
        <taxon>Bacteria</taxon>
        <taxon>Bacillati</taxon>
        <taxon>Actinomycetota</taxon>
        <taxon>Actinomycetes</taxon>
        <taxon>Candidatus Actinomarinidae</taxon>
        <taxon>Candidatus Actinomarinales</taxon>
        <taxon>Candidatus Actinomarineae</taxon>
        <taxon>Candidatus Actinomarinaceae</taxon>
        <taxon>Candidatus Actinomarina</taxon>
    </lineage>
</organism>
<dbReference type="Pfam" id="PF08352">
    <property type="entry name" value="oligo_HPY"/>
    <property type="match status" value="1"/>
</dbReference>
<dbReference type="CDD" id="cd03257">
    <property type="entry name" value="ABC_NikE_OppD_transporters"/>
    <property type="match status" value="1"/>
</dbReference>
<keyword evidence="3" id="KW-0813">Transport</keyword>
<sequence>MSEILLEVKNLSMHYDTLEGNVEAVKNVSFNVNSGESFGLVGESGCGKTSVAMTLLQLQPENSIITEGSIKLDGKELIGLSENDLRKVRWDSISIVFQGAMNAWNPVIKIGEQIREAMREHYPQNSKQENINKINELFRMVGLDESISERFPHELSGGMKQRAVIALALSCDPKIIIADEPTTALDVVIQDQILNEIKKVQDLLGLSLIYISHDIAVIAEMTDKIAVMYAGSIVEMGPTKNVFTYPKHSYTRALLDSTPSIKGEKKKLRSLDGEPPSLIDKIDGCSFAPRCPDREISCNPTEHMTLIEIDTDHYVDICSQGKMQK</sequence>
<keyword evidence="7" id="KW-0067">ATP-binding</keyword>
<keyword evidence="4" id="KW-1003">Cell membrane</keyword>
<dbReference type="Pfam" id="PF00005">
    <property type="entry name" value="ABC_tran"/>
    <property type="match status" value="1"/>
</dbReference>
<dbReference type="GO" id="GO:0016887">
    <property type="term" value="F:ATP hydrolysis activity"/>
    <property type="evidence" value="ECO:0007669"/>
    <property type="project" value="InterPro"/>
</dbReference>
<dbReference type="EMBL" id="KC811112">
    <property type="protein sequence ID" value="AGQ18793.1"/>
    <property type="molecule type" value="Genomic_DNA"/>
</dbReference>
<comment type="similarity">
    <text evidence="2">Belongs to the ABC transporter superfamily.</text>
</comment>
<keyword evidence="8" id="KW-1278">Translocase</keyword>
<dbReference type="PANTHER" id="PTHR43297">
    <property type="entry name" value="OLIGOPEPTIDE TRANSPORT ATP-BINDING PROTEIN APPD"/>
    <property type="match status" value="1"/>
</dbReference>
<dbReference type="GO" id="GO:0005886">
    <property type="term" value="C:plasma membrane"/>
    <property type="evidence" value="ECO:0007669"/>
    <property type="project" value="UniProtKB-SubCell"/>
</dbReference>
<dbReference type="InterPro" id="IPR003593">
    <property type="entry name" value="AAA+_ATPase"/>
</dbReference>
<dbReference type="InterPro" id="IPR013563">
    <property type="entry name" value="Oligopep_ABC_C"/>
</dbReference>
<proteinExistence type="inferred from homology"/>
<dbReference type="PROSITE" id="PS00211">
    <property type="entry name" value="ABC_TRANSPORTER_1"/>
    <property type="match status" value="1"/>
</dbReference>
<evidence type="ECO:0000256" key="9">
    <source>
        <dbReference type="ARBA" id="ARBA00023136"/>
    </source>
</evidence>
<evidence type="ECO:0000256" key="7">
    <source>
        <dbReference type="ARBA" id="ARBA00022840"/>
    </source>
</evidence>
<keyword evidence="6" id="KW-0547">Nucleotide-binding</keyword>
<dbReference type="FunFam" id="3.40.50.300:FF:000016">
    <property type="entry name" value="Oligopeptide ABC transporter ATP-binding component"/>
    <property type="match status" value="1"/>
</dbReference>
<keyword evidence="9" id="KW-0472">Membrane</keyword>
<evidence type="ECO:0000256" key="5">
    <source>
        <dbReference type="ARBA" id="ARBA00022519"/>
    </source>
</evidence>
<dbReference type="SUPFAM" id="SSF52540">
    <property type="entry name" value="P-loop containing nucleoside triphosphate hydrolases"/>
    <property type="match status" value="1"/>
</dbReference>